<dbReference type="InParanoid" id="A0A4R5CUT0"/>
<protein>
    <recommendedName>
        <fullName evidence="1">Serpin domain-containing protein</fullName>
    </recommendedName>
</protein>
<feature type="non-terminal residue" evidence="2">
    <location>
        <position position="409"/>
    </location>
</feature>
<accession>A0A4R5CUT0</accession>
<dbReference type="InterPro" id="IPR036186">
    <property type="entry name" value="Serpin_sf"/>
</dbReference>
<dbReference type="InterPro" id="IPR042178">
    <property type="entry name" value="Serpin_sf_1"/>
</dbReference>
<feature type="domain" description="Serpin" evidence="1">
    <location>
        <begin position="292"/>
        <end position="383"/>
    </location>
</feature>
<dbReference type="Gene3D" id="3.30.497.10">
    <property type="entry name" value="Antithrombin, subunit I, domain 2"/>
    <property type="match status" value="2"/>
</dbReference>
<dbReference type="RefSeq" id="WP_131898841.1">
    <property type="nucleotide sequence ID" value="NZ_SMKZ01000040.1"/>
</dbReference>
<reference evidence="2 3" key="1">
    <citation type="submission" date="2019-03" db="EMBL/GenBank/DDBJ databases">
        <title>Draft genome sequences of novel Actinobacteria.</title>
        <authorList>
            <person name="Sahin N."/>
            <person name="Ay H."/>
            <person name="Saygin H."/>
        </authorList>
    </citation>
    <scope>NUCLEOTIDE SEQUENCE [LARGE SCALE GENOMIC DNA]</scope>
    <source>
        <strain evidence="2 3">5K138</strain>
    </source>
</reference>
<evidence type="ECO:0000313" key="3">
    <source>
        <dbReference type="Proteomes" id="UP000294739"/>
    </source>
</evidence>
<dbReference type="Proteomes" id="UP000294739">
    <property type="component" value="Unassembled WGS sequence"/>
</dbReference>
<dbReference type="OrthoDB" id="4847668at2"/>
<dbReference type="SUPFAM" id="SSF56574">
    <property type="entry name" value="Serpins"/>
    <property type="match status" value="2"/>
</dbReference>
<dbReference type="AlphaFoldDB" id="A0A4R5CUT0"/>
<proteinExistence type="predicted"/>
<comment type="caution">
    <text evidence="2">The sequence shown here is derived from an EMBL/GenBank/DDBJ whole genome shotgun (WGS) entry which is preliminary data.</text>
</comment>
<evidence type="ECO:0000259" key="1">
    <source>
        <dbReference type="Pfam" id="PF00079"/>
    </source>
</evidence>
<organism evidence="2 3">
    <name type="scientific">Jiangella asiatica</name>
    <dbReference type="NCBI Taxonomy" id="2530372"/>
    <lineage>
        <taxon>Bacteria</taxon>
        <taxon>Bacillati</taxon>
        <taxon>Actinomycetota</taxon>
        <taxon>Actinomycetes</taxon>
        <taxon>Jiangellales</taxon>
        <taxon>Jiangellaceae</taxon>
        <taxon>Jiangella</taxon>
    </lineage>
</organism>
<dbReference type="EMBL" id="SMKZ01000040">
    <property type="protein sequence ID" value="TDE01605.1"/>
    <property type="molecule type" value="Genomic_DNA"/>
</dbReference>
<keyword evidence="3" id="KW-1185">Reference proteome</keyword>
<dbReference type="Pfam" id="PF00079">
    <property type="entry name" value="Serpin"/>
    <property type="match status" value="1"/>
</dbReference>
<name>A0A4R5CUT0_9ACTN</name>
<evidence type="ECO:0000313" key="2">
    <source>
        <dbReference type="EMBL" id="TDE01605.1"/>
    </source>
</evidence>
<gene>
    <name evidence="2" type="ORF">E1269_22745</name>
</gene>
<dbReference type="InterPro" id="IPR023796">
    <property type="entry name" value="Serpin_dom"/>
</dbReference>
<sequence>MSLYASEINQLTAAWLRRTRGSGVLSGAGLWPLLAILAASADEPGRGELADAVGLPADETVDAARDVLKALADLDGVDAALGLWAQAAARVRPEWRDTLPAGTFGELTGDSAVDQPMLDAWANERTGGLIERFPVRTGPELMLTLATAIALRTTWERRFSDEPLVPGSGPWSGRQLAGIRRTSPELDDLRVAITTAGPVSLTRVAGDNGLDVHLVLGEDGRPGGEVVAAAVLLVSGDGGRAEARTGSEVLSDGSGSWPGVAFVSAQRPSLALTSVRYTVRSDHDLMENADIFGLRTVSGTDRGHFSAIGPVPLRVDQARQAAIALFSSTGFEAAAVTAIGLRTVSMPVYNARGLAVTYDRPFGFLTVHRDSGLVLFAGWVEEPDAWSPPESRRPAARPTPVSYTHLTLP</sequence>